<evidence type="ECO:0000256" key="1">
    <source>
        <dbReference type="ARBA" id="ARBA00001968"/>
    </source>
</evidence>
<comment type="cofactor">
    <cofactor evidence="1">
        <name>a divalent metal cation</name>
        <dbReference type="ChEBI" id="CHEBI:60240"/>
    </cofactor>
</comment>
<keyword evidence="2" id="KW-0479">Metal-binding</keyword>
<dbReference type="Proteomes" id="UP000814243">
    <property type="component" value="Unassembled WGS sequence"/>
</dbReference>
<sequence length="120" mass="14141">MDLLALLVAYNDNDLFSDDDELIVQYLETPFFSRRVYNGSDSYSTLRDDEFLKRFRLSGDYAEIYRNRKGYFSINTPCICSANLLFLDVVARWHGSVHDANIWDNCAQKRNFVQVRTPYF</sequence>
<evidence type="ECO:0000256" key="2">
    <source>
        <dbReference type="ARBA" id="ARBA00022723"/>
    </source>
</evidence>
<comment type="caution">
    <text evidence="4">The sequence shown here is derived from an EMBL/GenBank/DDBJ whole genome shotgun (WGS) entry which is preliminary data.</text>
</comment>
<dbReference type="EMBL" id="JACEFF010000175">
    <property type="protein sequence ID" value="KAH9642798.1"/>
    <property type="molecule type" value="Genomic_DNA"/>
</dbReference>
<proteinExistence type="predicted"/>
<dbReference type="Pfam" id="PF13359">
    <property type="entry name" value="DDE_Tnp_4"/>
    <property type="match status" value="1"/>
</dbReference>
<accession>A0A922SMV3</accession>
<feature type="domain" description="DDE Tnp4" evidence="3">
    <location>
        <begin position="62"/>
        <end position="111"/>
    </location>
</feature>
<organism evidence="4 5">
    <name type="scientific">Spodoptera exigua</name>
    <name type="common">Beet armyworm</name>
    <name type="synonym">Noctua fulgens</name>
    <dbReference type="NCBI Taxonomy" id="7107"/>
    <lineage>
        <taxon>Eukaryota</taxon>
        <taxon>Metazoa</taxon>
        <taxon>Ecdysozoa</taxon>
        <taxon>Arthropoda</taxon>
        <taxon>Hexapoda</taxon>
        <taxon>Insecta</taxon>
        <taxon>Pterygota</taxon>
        <taxon>Neoptera</taxon>
        <taxon>Endopterygota</taxon>
        <taxon>Lepidoptera</taxon>
        <taxon>Glossata</taxon>
        <taxon>Ditrysia</taxon>
        <taxon>Noctuoidea</taxon>
        <taxon>Noctuidae</taxon>
        <taxon>Amphipyrinae</taxon>
        <taxon>Spodoptera</taxon>
    </lineage>
</organism>
<reference evidence="4" key="1">
    <citation type="journal article" date="2021" name="G3 (Bethesda)">
        <title>Genome and transcriptome analysis of the beet armyworm Spodoptera exigua reveals targets for pest control. .</title>
        <authorList>
            <person name="Simon S."/>
            <person name="Breeschoten T."/>
            <person name="Jansen H.J."/>
            <person name="Dirks R.P."/>
            <person name="Schranz M.E."/>
            <person name="Ros V.I.D."/>
        </authorList>
    </citation>
    <scope>NUCLEOTIDE SEQUENCE</scope>
    <source>
        <strain evidence="4">TB_SE_WUR_2020</strain>
    </source>
</reference>
<gene>
    <name evidence="4" type="ORF">HF086_012292</name>
</gene>
<dbReference type="GO" id="GO:0046872">
    <property type="term" value="F:metal ion binding"/>
    <property type="evidence" value="ECO:0007669"/>
    <property type="project" value="UniProtKB-KW"/>
</dbReference>
<evidence type="ECO:0000313" key="5">
    <source>
        <dbReference type="Proteomes" id="UP000814243"/>
    </source>
</evidence>
<evidence type="ECO:0000313" key="4">
    <source>
        <dbReference type="EMBL" id="KAH9642798.1"/>
    </source>
</evidence>
<name>A0A922SMV3_SPOEX</name>
<evidence type="ECO:0000259" key="3">
    <source>
        <dbReference type="Pfam" id="PF13359"/>
    </source>
</evidence>
<dbReference type="InterPro" id="IPR027806">
    <property type="entry name" value="HARBI1_dom"/>
</dbReference>
<protein>
    <recommendedName>
        <fullName evidence="3">DDE Tnp4 domain-containing protein</fullName>
    </recommendedName>
</protein>
<dbReference type="AlphaFoldDB" id="A0A922SMV3"/>